<sequence length="205" mass="23130">MGKQDFVKRMMEKQLGELFDKKKAEVRNLEGQKAILRETVGNVIGGKFEHRESTFFHSVDGTLLKVNTGQDSSVSVDIVRSFDSLDYQERIALKNQNPHAYKLLQADLVEVKGTAKVKELLISDGVKYQEFLHKIEAPVKPDLTGLSIEESTTVLRQYEADKASLAEKVNAYNADVTAYRDGTINRQLNELDDQIKEIKQEIGEA</sequence>
<evidence type="ECO:0000313" key="3">
    <source>
        <dbReference type="Proteomes" id="UP000637074"/>
    </source>
</evidence>
<evidence type="ECO:0000313" key="2">
    <source>
        <dbReference type="EMBL" id="GHH96610.1"/>
    </source>
</evidence>
<dbReference type="EMBL" id="BNDS01000001">
    <property type="protein sequence ID" value="GHH96610.1"/>
    <property type="molecule type" value="Genomic_DNA"/>
</dbReference>
<gene>
    <name evidence="2" type="ORF">AM1BK_01530</name>
</gene>
<keyword evidence="3" id="KW-1185">Reference proteome</keyword>
<organism evidence="2 3">
    <name type="scientific">Neobacillus kokaensis</name>
    <dbReference type="NCBI Taxonomy" id="2759023"/>
    <lineage>
        <taxon>Bacteria</taxon>
        <taxon>Bacillati</taxon>
        <taxon>Bacillota</taxon>
        <taxon>Bacilli</taxon>
        <taxon>Bacillales</taxon>
        <taxon>Bacillaceae</taxon>
        <taxon>Neobacillus</taxon>
    </lineage>
</organism>
<comment type="caution">
    <text evidence="2">The sequence shown here is derived from an EMBL/GenBank/DDBJ whole genome shotgun (WGS) entry which is preliminary data.</text>
</comment>
<proteinExistence type="predicted"/>
<keyword evidence="1" id="KW-0175">Coiled coil</keyword>
<accession>A0ABQ3N250</accession>
<name>A0ABQ3N250_9BACI</name>
<dbReference type="RefSeq" id="WP_191268730.1">
    <property type="nucleotide sequence ID" value="NZ_BNDS01000001.1"/>
</dbReference>
<dbReference type="Proteomes" id="UP000637074">
    <property type="component" value="Unassembled WGS sequence"/>
</dbReference>
<evidence type="ECO:0000256" key="1">
    <source>
        <dbReference type="SAM" id="Coils"/>
    </source>
</evidence>
<feature type="coiled-coil region" evidence="1">
    <location>
        <begin position="148"/>
        <end position="204"/>
    </location>
</feature>
<protein>
    <submittedName>
        <fullName evidence="2">Uncharacterized protein</fullName>
    </submittedName>
</protein>
<reference evidence="2 3" key="1">
    <citation type="journal article" date="2022" name="Int. J. Syst. Evol. Microbiol.">
        <title>Neobacillus kokaensis sp. nov., isolated from soil.</title>
        <authorList>
            <person name="Yuki K."/>
            <person name="Matsubara H."/>
            <person name="Yamaguchi S."/>
        </authorList>
    </citation>
    <scope>NUCLEOTIDE SEQUENCE [LARGE SCALE GENOMIC DNA]</scope>
    <source>
        <strain evidence="2 3">LOB 377</strain>
    </source>
</reference>